<keyword evidence="2" id="KW-0808">Transferase</keyword>
<feature type="transmembrane region" description="Helical" evidence="1">
    <location>
        <begin position="7"/>
        <end position="26"/>
    </location>
</feature>
<accession>A0A7K1Y289</accession>
<gene>
    <name evidence="2" type="ORF">GS398_19000</name>
</gene>
<dbReference type="CDD" id="cd04647">
    <property type="entry name" value="LbH_MAT_like"/>
    <property type="match status" value="1"/>
</dbReference>
<evidence type="ECO:0000256" key="1">
    <source>
        <dbReference type="SAM" id="Phobius"/>
    </source>
</evidence>
<protein>
    <submittedName>
        <fullName evidence="2">Acyltransferase</fullName>
    </submittedName>
</protein>
<dbReference type="AlphaFoldDB" id="A0A7K1Y289"/>
<organism evidence="2 3">
    <name type="scientific">Hufsiella ginkgonis</name>
    <dbReference type="NCBI Taxonomy" id="2695274"/>
    <lineage>
        <taxon>Bacteria</taxon>
        <taxon>Pseudomonadati</taxon>
        <taxon>Bacteroidota</taxon>
        <taxon>Sphingobacteriia</taxon>
        <taxon>Sphingobacteriales</taxon>
        <taxon>Sphingobacteriaceae</taxon>
        <taxon>Hufsiella</taxon>
    </lineage>
</organism>
<dbReference type="InterPro" id="IPR001451">
    <property type="entry name" value="Hexapep"/>
</dbReference>
<reference evidence="2 3" key="1">
    <citation type="submission" date="2019-11" db="EMBL/GenBank/DDBJ databases">
        <title>Pedobacter sp. HMF7056 Genome sequencing and assembly.</title>
        <authorList>
            <person name="Kang H."/>
            <person name="Kim H."/>
            <person name="Joh K."/>
        </authorList>
    </citation>
    <scope>NUCLEOTIDE SEQUENCE [LARGE SCALE GENOMIC DNA]</scope>
    <source>
        <strain evidence="2 3">HMF7056</strain>
    </source>
</reference>
<dbReference type="InterPro" id="IPR051159">
    <property type="entry name" value="Hexapeptide_acetyltransf"/>
</dbReference>
<dbReference type="InterPro" id="IPR011004">
    <property type="entry name" value="Trimer_LpxA-like_sf"/>
</dbReference>
<dbReference type="PANTHER" id="PTHR23416">
    <property type="entry name" value="SIALIC ACID SYNTHASE-RELATED"/>
    <property type="match status" value="1"/>
</dbReference>
<dbReference type="Proteomes" id="UP000451233">
    <property type="component" value="Unassembled WGS sequence"/>
</dbReference>
<dbReference type="SUPFAM" id="SSF51161">
    <property type="entry name" value="Trimeric LpxA-like enzymes"/>
    <property type="match status" value="1"/>
</dbReference>
<dbReference type="RefSeq" id="WP_160908403.1">
    <property type="nucleotide sequence ID" value="NZ_WVHS01000005.1"/>
</dbReference>
<name>A0A7K1Y289_9SPHI</name>
<keyword evidence="1" id="KW-0472">Membrane</keyword>
<dbReference type="Pfam" id="PF00132">
    <property type="entry name" value="Hexapep"/>
    <property type="match status" value="1"/>
</dbReference>
<proteinExistence type="predicted"/>
<keyword evidence="1" id="KW-1133">Transmembrane helix</keyword>
<dbReference type="Gene3D" id="2.160.10.10">
    <property type="entry name" value="Hexapeptide repeat proteins"/>
    <property type="match status" value="1"/>
</dbReference>
<sequence>MKKSVALALYPFKLISGLLGFIFSFLESRQSYVFLGEMRKAFYGAMYSARLKHLGTNPWISRKMTLSGGEYISVGDNFMCLGNLRIGAYSKHNKSTFNPTIVIGNGVSINFYCHISCINKIIIGDNVLMASKIFITDHYHGEIDERAIKISPSLRELVSKGPVIIENNVWIGEGVVILPGVTIGENSIIGANSVVTKSFPRNSVIGGIPAKVIRQL</sequence>
<dbReference type="EMBL" id="WVHS01000005">
    <property type="protein sequence ID" value="MXV17394.1"/>
    <property type="molecule type" value="Genomic_DNA"/>
</dbReference>
<evidence type="ECO:0000313" key="3">
    <source>
        <dbReference type="Proteomes" id="UP000451233"/>
    </source>
</evidence>
<evidence type="ECO:0000313" key="2">
    <source>
        <dbReference type="EMBL" id="MXV17394.1"/>
    </source>
</evidence>
<keyword evidence="2" id="KW-0012">Acyltransferase</keyword>
<dbReference type="PANTHER" id="PTHR23416:SF78">
    <property type="entry name" value="LIPOPOLYSACCHARIDE BIOSYNTHESIS O-ACETYL TRANSFERASE WBBJ-RELATED"/>
    <property type="match status" value="1"/>
</dbReference>
<dbReference type="GO" id="GO:0016746">
    <property type="term" value="F:acyltransferase activity"/>
    <property type="evidence" value="ECO:0007669"/>
    <property type="project" value="UniProtKB-KW"/>
</dbReference>
<comment type="caution">
    <text evidence="2">The sequence shown here is derived from an EMBL/GenBank/DDBJ whole genome shotgun (WGS) entry which is preliminary data.</text>
</comment>
<keyword evidence="3" id="KW-1185">Reference proteome</keyword>
<keyword evidence="1" id="KW-0812">Transmembrane</keyword>